<feature type="compositionally biased region" description="Low complexity" evidence="1">
    <location>
        <begin position="325"/>
        <end position="334"/>
    </location>
</feature>
<feature type="compositionally biased region" description="Low complexity" evidence="1">
    <location>
        <begin position="166"/>
        <end position="177"/>
    </location>
</feature>
<dbReference type="SMART" id="SM00128">
    <property type="entry name" value="IPPc"/>
    <property type="match status" value="1"/>
</dbReference>
<dbReference type="SUPFAM" id="SSF56219">
    <property type="entry name" value="DNase I-like"/>
    <property type="match status" value="1"/>
</dbReference>
<organism evidence="3 4">
    <name type="scientific">Marasmiellus scandens</name>
    <dbReference type="NCBI Taxonomy" id="2682957"/>
    <lineage>
        <taxon>Eukaryota</taxon>
        <taxon>Fungi</taxon>
        <taxon>Dikarya</taxon>
        <taxon>Basidiomycota</taxon>
        <taxon>Agaricomycotina</taxon>
        <taxon>Agaricomycetes</taxon>
        <taxon>Agaricomycetidae</taxon>
        <taxon>Agaricales</taxon>
        <taxon>Marasmiineae</taxon>
        <taxon>Omphalotaceae</taxon>
        <taxon>Marasmiellus</taxon>
    </lineage>
</organism>
<feature type="compositionally biased region" description="Low complexity" evidence="1">
    <location>
        <begin position="243"/>
        <end position="279"/>
    </location>
</feature>
<dbReference type="PANTHER" id="PTHR11200:SF240">
    <property type="entry name" value="INOSITOL POLYPHOSPHATE 5-PHOSPHATASE C9G1.10C-RELATED"/>
    <property type="match status" value="1"/>
</dbReference>
<feature type="compositionally biased region" description="Low complexity" evidence="1">
    <location>
        <begin position="372"/>
        <end position="415"/>
    </location>
</feature>
<dbReference type="InterPro" id="IPR036322">
    <property type="entry name" value="WD40_repeat_dom_sf"/>
</dbReference>
<gene>
    <name evidence="3" type="ORF">VKT23_017833</name>
</gene>
<dbReference type="Proteomes" id="UP001498398">
    <property type="component" value="Unassembled WGS sequence"/>
</dbReference>
<dbReference type="InterPro" id="IPR046985">
    <property type="entry name" value="IP5"/>
</dbReference>
<sequence length="1457" mass="153545">MEQPEIESNHLDAVKNLRSKFEQLAHNEPRLVVPEPTTPTKSTTATTARRPPPPPPSSSSRAPSPAPSISPRASPLLRPVSTSALLSSPNLGLRPPPVPGVSVHLTGSSVGDDNEDDEVQKTPTVAALRNRFMLNQQTSPSPSSSPLPSPMTSPSSSAKAKGVGKLNLHPNGLPLHHAFSDSNVPTQTHPSSHPPKPPVPSRPSKLTAVSHPASTPTSLSPSSPAPLIDLVTSPEDTVLRNISTRASRSSLGSSNNNDDPFGDSSDSASSVESPTTTTKPKPKLPSRDSKGKPPALPARKGPATATPPNGSTTSLNITIGGHRPSLSSSSSSSSGVGEAGAVFSPVPSASSSAFSSRSSSSFLPPPPRHPETPTLSTPLSLLGNASSTSLASASSSTSTPPSSSTATPNSATMSPPTLPTRPKLPARRATATQLEDLVGAPKLPRRSGSDELVEGVGGGAGGRGAPPPPPLATHPSNLGLGSGSASTSALLGSAIEDKERKPLGSGTAKTLLPPPTRTIGLGDKLPPARRAVQDKGKERERDGDDGDGENGGQEDSDDDEYDDEDEDGEGGHAIKAGGPSGSILGGVGKGPGGGLLDNLPDSTNSSRRPPWIPGLGPSPSLGAFGGAGAAWAGTGGGVGKIHAPAYTNSTVLVGNLVVVGYGHHVKVWELGNDSSSPKWEMDTVTLGKGWKNVVGGGAGVEVRGRGPVQGQGPYIWIALKEGHIFELDLGSFPCRITGMRHNAHMNPIVYLARYGDAMVSVDEGGKVLIWGEPVSPHHHVHGGGAGALLNTTPRVMRITEKLDFCKLVGGGCLWTAGRSEVSIVGGVAGAVGNGTGTGGGGSGSGGGGIGGKKAPVIRVYEVFPSSETSATKAGGAGGGLVPGPVGVGKTVIPPDHVGPVTCATVVCTKEGYVYMGHEGGSISVWDVGASSSEPGSYANPKCIDIFKISSSDIISMEGVSSRLWVGARNGAITAYDPSSKPWVATNSWVAHPTLPVLKLAVDPFGINTIGRLAVLSVGRDERIGVWDGLLGGDWVDGELVRRESEFARTRDMKVLILSWNCDSAKPESLDSSPNKANMDFLQDVLKSADSPDIISFGLQEVIDLESRKMTAKNVVFGNREGKDKSSSFVPGYVINSSHHVHAFEESSQGAILGLSDKVTGAYRRWYDALTLAIKLAMPPEEPYSVVYTQSMVGLFSCVFIKHRERSWLRDLAITTVKRGMGGRYGNKGGIISRFILQDTSLCFINCHLAAGQHAVRARNSDIASMLEERQLFPMALEPVAYVGGGDGSMVLDHEMVFVNGDMNYRIDQRRDAIIAAVRAGEYESLLPHDQLLKEIKYNRGCRLRSFSEGPITFAPTYKYDRRSDTYDSSEKRRAPAWCDRVLWRSRVPERVVQEQYRRWEVNVSDHRPVSAVFRMTVKSVRKEVRERVKEEVKLQWVEESSRWLEGARGFYEGQMRL</sequence>
<evidence type="ECO:0000259" key="2">
    <source>
        <dbReference type="SMART" id="SM00128"/>
    </source>
</evidence>
<feature type="compositionally biased region" description="Low complexity" evidence="1">
    <location>
        <begin position="483"/>
        <end position="494"/>
    </location>
</feature>
<feature type="compositionally biased region" description="Pro residues" evidence="1">
    <location>
        <begin position="192"/>
        <end position="201"/>
    </location>
</feature>
<dbReference type="EMBL" id="JBANRG010000076">
    <property type="protein sequence ID" value="KAK7438906.1"/>
    <property type="molecule type" value="Genomic_DNA"/>
</dbReference>
<keyword evidence="4" id="KW-1185">Reference proteome</keyword>
<feature type="compositionally biased region" description="Basic and acidic residues" evidence="1">
    <location>
        <begin position="531"/>
        <end position="542"/>
    </location>
</feature>
<feature type="compositionally biased region" description="Basic and acidic residues" evidence="1">
    <location>
        <begin position="17"/>
        <end position="29"/>
    </location>
</feature>
<protein>
    <recommendedName>
        <fullName evidence="2">Inositol polyphosphate-related phosphatase domain-containing protein</fullName>
    </recommendedName>
</protein>
<feature type="compositionally biased region" description="Gly residues" evidence="1">
    <location>
        <begin position="578"/>
        <end position="595"/>
    </location>
</feature>
<feature type="compositionally biased region" description="Acidic residues" evidence="1">
    <location>
        <begin position="543"/>
        <end position="568"/>
    </location>
</feature>
<dbReference type="Gene3D" id="2.130.10.10">
    <property type="entry name" value="YVTN repeat-like/Quinoprotein amine dehydrogenase"/>
    <property type="match status" value="1"/>
</dbReference>
<dbReference type="Pfam" id="PF22669">
    <property type="entry name" value="Exo_endo_phos2"/>
    <property type="match status" value="1"/>
</dbReference>
<feature type="region of interest" description="Disordered" evidence="1">
    <location>
        <begin position="17"/>
        <end position="619"/>
    </location>
</feature>
<feature type="compositionally biased region" description="Low complexity" evidence="1">
    <location>
        <begin position="341"/>
        <end position="362"/>
    </location>
</feature>
<feature type="compositionally biased region" description="Gly residues" evidence="1">
    <location>
        <begin position="455"/>
        <end position="464"/>
    </location>
</feature>
<proteinExistence type="predicted"/>
<feature type="compositionally biased region" description="Polar residues" evidence="1">
    <location>
        <begin position="306"/>
        <end position="317"/>
    </location>
</feature>
<dbReference type="InterPro" id="IPR000300">
    <property type="entry name" value="IPPc"/>
</dbReference>
<evidence type="ECO:0000313" key="4">
    <source>
        <dbReference type="Proteomes" id="UP001498398"/>
    </source>
</evidence>
<accession>A0ABR1IUD2</accession>
<evidence type="ECO:0000313" key="3">
    <source>
        <dbReference type="EMBL" id="KAK7438906.1"/>
    </source>
</evidence>
<dbReference type="Gene3D" id="3.60.10.10">
    <property type="entry name" value="Endonuclease/exonuclease/phosphatase"/>
    <property type="match status" value="1"/>
</dbReference>
<feature type="compositionally biased region" description="Low complexity" evidence="1">
    <location>
        <begin position="212"/>
        <end position="227"/>
    </location>
</feature>
<dbReference type="InterPro" id="IPR036691">
    <property type="entry name" value="Endo/exonu/phosph_ase_sf"/>
</dbReference>
<evidence type="ECO:0000256" key="1">
    <source>
        <dbReference type="SAM" id="MobiDB-lite"/>
    </source>
</evidence>
<dbReference type="InterPro" id="IPR015943">
    <property type="entry name" value="WD40/YVTN_repeat-like_dom_sf"/>
</dbReference>
<name>A0ABR1IUD2_9AGAR</name>
<feature type="compositionally biased region" description="Low complexity" evidence="1">
    <location>
        <begin position="58"/>
        <end position="79"/>
    </location>
</feature>
<reference evidence="3 4" key="1">
    <citation type="submission" date="2024-01" db="EMBL/GenBank/DDBJ databases">
        <title>A draft genome for the cacao thread blight pathogen Marasmiellus scandens.</title>
        <authorList>
            <person name="Baruah I.K."/>
            <person name="Leung J."/>
            <person name="Bukari Y."/>
            <person name="Amoako-Attah I."/>
            <person name="Meinhardt L.W."/>
            <person name="Bailey B.A."/>
            <person name="Cohen S.P."/>
        </authorList>
    </citation>
    <scope>NUCLEOTIDE SEQUENCE [LARGE SCALE GENOMIC DNA]</scope>
    <source>
        <strain evidence="3 4">GH-19</strain>
    </source>
</reference>
<feature type="compositionally biased region" description="Low complexity" evidence="1">
    <location>
        <begin position="38"/>
        <end position="49"/>
    </location>
</feature>
<feature type="compositionally biased region" description="Polar residues" evidence="1">
    <location>
        <begin position="80"/>
        <end position="90"/>
    </location>
</feature>
<feature type="domain" description="Inositol polyphosphate-related phosphatase" evidence="2">
    <location>
        <begin position="1050"/>
        <end position="1421"/>
    </location>
</feature>
<dbReference type="SUPFAM" id="SSF50978">
    <property type="entry name" value="WD40 repeat-like"/>
    <property type="match status" value="1"/>
</dbReference>
<comment type="caution">
    <text evidence="3">The sequence shown here is derived from an EMBL/GenBank/DDBJ whole genome shotgun (WGS) entry which is preliminary data.</text>
</comment>
<dbReference type="PANTHER" id="PTHR11200">
    <property type="entry name" value="INOSITOL 5-PHOSPHATASE"/>
    <property type="match status" value="1"/>
</dbReference>